<keyword evidence="5 19" id="KW-0808">Transferase</keyword>
<dbReference type="InterPro" id="IPR028098">
    <property type="entry name" value="Glyco_trans_4-like_N"/>
</dbReference>
<organism evidence="19 20">
    <name type="scientific">Corynebacterium alimapuense</name>
    <dbReference type="NCBI Taxonomy" id="1576874"/>
    <lineage>
        <taxon>Bacteria</taxon>
        <taxon>Bacillati</taxon>
        <taxon>Actinomycetota</taxon>
        <taxon>Actinomycetes</taxon>
        <taxon>Mycobacteriales</taxon>
        <taxon>Corynebacteriaceae</taxon>
        <taxon>Corynebacterium</taxon>
    </lineage>
</organism>
<dbReference type="InterPro" id="IPR050194">
    <property type="entry name" value="Glycosyltransferase_grp1"/>
</dbReference>
<evidence type="ECO:0000256" key="14">
    <source>
        <dbReference type="ARBA" id="ARBA00076875"/>
    </source>
</evidence>
<dbReference type="GO" id="GO:0033164">
    <property type="term" value="F:initiation-specific glycolipid 1,6-alpha-mannosyltransferase activity"/>
    <property type="evidence" value="ECO:0007669"/>
    <property type="project" value="UniProtKB-ARBA"/>
</dbReference>
<evidence type="ECO:0000256" key="10">
    <source>
        <dbReference type="ARBA" id="ARBA00052876"/>
    </source>
</evidence>
<dbReference type="Proteomes" id="UP000266975">
    <property type="component" value="Unassembled WGS sequence"/>
</dbReference>
<dbReference type="EC" id="2.4.1.346" evidence="12"/>
<gene>
    <name evidence="19" type="ORF">C5L39_03920</name>
</gene>
<evidence type="ECO:0000256" key="8">
    <source>
        <dbReference type="ARBA" id="ARBA00023264"/>
    </source>
</evidence>
<evidence type="ECO:0000256" key="1">
    <source>
        <dbReference type="ARBA" id="ARBA00005189"/>
    </source>
</evidence>
<sequence length="377" mass="40797">MPRILLVTNDFPPTVGGIQSYLRDFLDTLDPADVLVFASTQDSQAARDFDATLPYQVIRWAQSMMLPTPATSREMSRIIADYGIETVWFGAAAPLALMAKAARSAGAAKVIASTHGHEVGWSMIPGARQILRRIGDHCDVVTYISDYTLGRFNTAFGSHPQFVHLPSGVDIQTFQPVGSQLQAQTRDRLGVGADPLVVCISRLVARKGQDQLIRALPQLRLSHPRTRLLIVGTGGYESRLRRLAAKEGVDNAVVFTGSLPFDEMKAILGCADVFAMPARTRGKGLDVEGLGIVYLEAQACAIPVIAGNSGGAPETVTADSGIVVDGGDLKELTMALEELLADQTRRKEMGEAGRVNVEDNWTWEIMGARLREIVVPM</sequence>
<evidence type="ECO:0000256" key="15">
    <source>
        <dbReference type="ARBA" id="ARBA00077842"/>
    </source>
</evidence>
<comment type="pathway">
    <text evidence="1">Lipid metabolism.</text>
</comment>
<comment type="pathway">
    <text evidence="11">Phospholipid metabolism; phosphatidylinositol metabolism.</text>
</comment>
<dbReference type="CDD" id="cd03801">
    <property type="entry name" value="GT4_PimA-like"/>
    <property type="match status" value="1"/>
</dbReference>
<dbReference type="FunFam" id="3.40.50.2000:FF:000115">
    <property type="entry name" value="Alpha-(1-6)-phosphatidylinositol monomannoside mannosyltransferase"/>
    <property type="match status" value="1"/>
</dbReference>
<dbReference type="InterPro" id="IPR001296">
    <property type="entry name" value="Glyco_trans_1"/>
</dbReference>
<dbReference type="PANTHER" id="PTHR45947:SF3">
    <property type="entry name" value="SULFOQUINOVOSYL TRANSFERASE SQD2"/>
    <property type="match status" value="1"/>
</dbReference>
<evidence type="ECO:0000313" key="19">
    <source>
        <dbReference type="EMBL" id="RNE49507.1"/>
    </source>
</evidence>
<proteinExistence type="inferred from homology"/>
<keyword evidence="8" id="KW-1208">Phospholipid metabolism</keyword>
<evidence type="ECO:0000259" key="18">
    <source>
        <dbReference type="Pfam" id="PF13439"/>
    </source>
</evidence>
<dbReference type="PANTHER" id="PTHR45947">
    <property type="entry name" value="SULFOQUINOVOSYL TRANSFERASE SQD2"/>
    <property type="match status" value="1"/>
</dbReference>
<comment type="similarity">
    <text evidence="2">Belongs to the glycosyltransferase group 1 family. Glycosyltransferase 4 subfamily.</text>
</comment>
<protein>
    <recommendedName>
        <fullName evidence="12">phosphatidyl-myo-inositol dimannoside synthase</fullName>
        <ecNumber evidence="12">2.4.1.346</ecNumber>
    </recommendedName>
    <alternativeName>
        <fullName evidence="13">Alpha-D-mannose-alpha-(1-6)-phosphatidylmyo-inositol-mannosyltransferase</fullName>
    </alternativeName>
    <alternativeName>
        <fullName evidence="16">Alpha-mannosyltransferase</fullName>
    </alternativeName>
    <alternativeName>
        <fullName evidence="15">Guanosine diphosphomannose-phosphatidyl-inositol alpha-mannosyltransferase</fullName>
    </alternativeName>
    <alternativeName>
        <fullName evidence="14">Phosphatidylinositol alpha-mannosyltransferase</fullName>
    </alternativeName>
</protein>
<dbReference type="GO" id="GO:0009247">
    <property type="term" value="P:glycolipid biosynthetic process"/>
    <property type="evidence" value="ECO:0007669"/>
    <property type="project" value="UniProtKB-ARBA"/>
</dbReference>
<dbReference type="EMBL" id="PTJO01000003">
    <property type="protein sequence ID" value="RNE49507.1"/>
    <property type="molecule type" value="Genomic_DNA"/>
</dbReference>
<dbReference type="Pfam" id="PF00534">
    <property type="entry name" value="Glycos_transf_1"/>
    <property type="match status" value="1"/>
</dbReference>
<dbReference type="SUPFAM" id="SSF53756">
    <property type="entry name" value="UDP-Glycosyltransferase/glycogen phosphorylase"/>
    <property type="match status" value="1"/>
</dbReference>
<accession>A0A3M8K8E3</accession>
<dbReference type="FunFam" id="3.40.50.2000:FF:000069">
    <property type="entry name" value="Alpha-(1-6)-phosphatidylinositol monomannoside mannosyltransferase"/>
    <property type="match status" value="1"/>
</dbReference>
<name>A0A3M8K8E3_9CORY</name>
<dbReference type="GO" id="GO:0043750">
    <property type="term" value="F:phosphatidylinositol alpha-mannosyltransferase activity"/>
    <property type="evidence" value="ECO:0007669"/>
    <property type="project" value="UniProtKB-ARBA"/>
</dbReference>
<dbReference type="GO" id="GO:0008654">
    <property type="term" value="P:phospholipid biosynthetic process"/>
    <property type="evidence" value="ECO:0007669"/>
    <property type="project" value="UniProtKB-KW"/>
</dbReference>
<evidence type="ECO:0000259" key="17">
    <source>
        <dbReference type="Pfam" id="PF00534"/>
    </source>
</evidence>
<comment type="caution">
    <text evidence="19">The sequence shown here is derived from an EMBL/GenBank/DDBJ whole genome shotgun (WGS) entry which is preliminary data.</text>
</comment>
<keyword evidence="6" id="KW-0443">Lipid metabolism</keyword>
<evidence type="ECO:0000256" key="4">
    <source>
        <dbReference type="ARBA" id="ARBA00022676"/>
    </source>
</evidence>
<evidence type="ECO:0000256" key="9">
    <source>
        <dbReference type="ARBA" id="ARBA00051960"/>
    </source>
</evidence>
<evidence type="ECO:0000256" key="6">
    <source>
        <dbReference type="ARBA" id="ARBA00023098"/>
    </source>
</evidence>
<evidence type="ECO:0000256" key="3">
    <source>
        <dbReference type="ARBA" id="ARBA00022516"/>
    </source>
</evidence>
<feature type="domain" description="Glycosyltransferase subfamily 4-like N-terminal" evidence="18">
    <location>
        <begin position="15"/>
        <end position="172"/>
    </location>
</feature>
<reference evidence="19 20" key="1">
    <citation type="submission" date="2018-02" db="EMBL/GenBank/DDBJ databases">
        <title>Corynebacterium alimpuense sp. nov., a marine obligate actinomycete isolated from sediments of Valparaiso bay, Chile.</title>
        <authorList>
            <person name="Claverias F."/>
            <person name="Gonzales-Siles L."/>
            <person name="Salva-Serra F."/>
            <person name="Inganaes E."/>
            <person name="Molin K."/>
            <person name="Cumsille A."/>
            <person name="Undabarrena A."/>
            <person name="Couve E."/>
            <person name="Moore E.R.B."/>
            <person name="Gomila M."/>
            <person name="Camara B."/>
        </authorList>
    </citation>
    <scope>NUCLEOTIDE SEQUENCE [LARGE SCALE GENOMIC DNA]</scope>
    <source>
        <strain evidence="19 20">CCUG 69366</strain>
    </source>
</reference>
<comment type="catalytic activity">
    <reaction evidence="9">
        <text>a 1,2-diacyl-sn-glycero-3-phospho-[alpha-D-6-acyl-mannopyranosyl-(1&lt;-&gt;6)-D-myo-inositol] + GDP-alpha-D-mannose = a 2-O-(alpha-D-mannosyl)-6-O-(6-O-acyl-alpha-D-mannosyl)-1-phosphatidyl-1D-myo-inositol + GDP + H(+)</text>
        <dbReference type="Rhea" id="RHEA:52444"/>
        <dbReference type="ChEBI" id="CHEBI:15378"/>
        <dbReference type="ChEBI" id="CHEBI:57527"/>
        <dbReference type="ChEBI" id="CHEBI:58189"/>
        <dbReference type="ChEBI" id="CHEBI:88053"/>
        <dbReference type="ChEBI" id="CHEBI:136625"/>
        <dbReference type="EC" id="2.4.1.346"/>
    </reaction>
</comment>
<dbReference type="Pfam" id="PF13439">
    <property type="entry name" value="Glyco_transf_4"/>
    <property type="match status" value="1"/>
</dbReference>
<keyword evidence="7" id="KW-0594">Phospholipid biosynthesis</keyword>
<dbReference type="Gene3D" id="3.40.50.2000">
    <property type="entry name" value="Glycogen Phosphorylase B"/>
    <property type="match status" value="2"/>
</dbReference>
<evidence type="ECO:0000256" key="2">
    <source>
        <dbReference type="ARBA" id="ARBA00009481"/>
    </source>
</evidence>
<keyword evidence="3" id="KW-0444">Lipid biosynthesis</keyword>
<dbReference type="AlphaFoldDB" id="A0A3M8K8E3"/>
<keyword evidence="4 19" id="KW-0328">Glycosyltransferase</keyword>
<evidence type="ECO:0000256" key="16">
    <source>
        <dbReference type="ARBA" id="ARBA00079381"/>
    </source>
</evidence>
<evidence type="ECO:0000256" key="11">
    <source>
        <dbReference type="ARBA" id="ARBA00060651"/>
    </source>
</evidence>
<evidence type="ECO:0000313" key="20">
    <source>
        <dbReference type="Proteomes" id="UP000266975"/>
    </source>
</evidence>
<keyword evidence="20" id="KW-1185">Reference proteome</keyword>
<feature type="domain" description="Glycosyl transferase family 1" evidence="17">
    <location>
        <begin position="192"/>
        <end position="354"/>
    </location>
</feature>
<dbReference type="OrthoDB" id="9808602at2"/>
<evidence type="ECO:0000256" key="13">
    <source>
        <dbReference type="ARBA" id="ARBA00075163"/>
    </source>
</evidence>
<evidence type="ECO:0000256" key="12">
    <source>
        <dbReference type="ARBA" id="ARBA00066957"/>
    </source>
</evidence>
<comment type="catalytic activity">
    <reaction evidence="10">
        <text>a 1,2-diacyl-sn-glycero-3-phospho-[alpha-D-mannopyranosyl-(1&lt;-&gt;6)-D-myo-inositol] + GDP-alpha-D-mannose = a 2,6-O-bis(alpha-D-mannopyranosyl)-1-phosphatidyl-1D-myo-inositol + GDP + H(+)</text>
        <dbReference type="Rhea" id="RHEA:52440"/>
        <dbReference type="ChEBI" id="CHEBI:15378"/>
        <dbReference type="ChEBI" id="CHEBI:57527"/>
        <dbReference type="ChEBI" id="CHEBI:58189"/>
        <dbReference type="ChEBI" id="CHEBI:87673"/>
        <dbReference type="ChEBI" id="CHEBI:136624"/>
        <dbReference type="EC" id="2.4.1.346"/>
    </reaction>
</comment>
<evidence type="ECO:0000256" key="5">
    <source>
        <dbReference type="ARBA" id="ARBA00022679"/>
    </source>
</evidence>
<evidence type="ECO:0000256" key="7">
    <source>
        <dbReference type="ARBA" id="ARBA00023209"/>
    </source>
</evidence>
<dbReference type="GO" id="GO:0016020">
    <property type="term" value="C:membrane"/>
    <property type="evidence" value="ECO:0007669"/>
    <property type="project" value="GOC"/>
</dbReference>
<dbReference type="RefSeq" id="WP_123047820.1">
    <property type="nucleotide sequence ID" value="NZ_PTJO01000003.1"/>
</dbReference>